<evidence type="ECO:0000313" key="3">
    <source>
        <dbReference type="EMBL" id="MFD1676447.1"/>
    </source>
</evidence>
<keyword evidence="4" id="KW-1185">Reference proteome</keyword>
<protein>
    <submittedName>
        <fullName evidence="3">SDR family oxidoreductase</fullName>
    </submittedName>
</protein>
<dbReference type="PANTHER" id="PTHR24321">
    <property type="entry name" value="DEHYDROGENASES, SHORT CHAIN"/>
    <property type="match status" value="1"/>
</dbReference>
<dbReference type="EMBL" id="JBHUCX010000062">
    <property type="protein sequence ID" value="MFD1676447.1"/>
    <property type="molecule type" value="Genomic_DNA"/>
</dbReference>
<dbReference type="InterPro" id="IPR002347">
    <property type="entry name" value="SDR_fam"/>
</dbReference>
<keyword evidence="2" id="KW-0560">Oxidoreductase</keyword>
<name>A0ABW4JNN8_9BACL</name>
<comment type="similarity">
    <text evidence="1">Belongs to the short-chain dehydrogenases/reductases (SDR) family.</text>
</comment>
<proteinExistence type="inferred from homology"/>
<sequence>MNTVSPGPTRTPLWEKPGGFAEELARQFEMDKEQAISHFAKNVRQLPLERIGDPKAVASVVLFLASDQASYVTGAEYTVNGGGALKGV</sequence>
<organism evidence="3 4">
    <name type="scientific">Alicyclobacillus fodiniaquatilis</name>
    <dbReference type="NCBI Taxonomy" id="1661150"/>
    <lineage>
        <taxon>Bacteria</taxon>
        <taxon>Bacillati</taxon>
        <taxon>Bacillota</taxon>
        <taxon>Bacilli</taxon>
        <taxon>Bacillales</taxon>
        <taxon>Alicyclobacillaceae</taxon>
        <taxon>Alicyclobacillus</taxon>
    </lineage>
</organism>
<dbReference type="Proteomes" id="UP001597079">
    <property type="component" value="Unassembled WGS sequence"/>
</dbReference>
<evidence type="ECO:0000256" key="1">
    <source>
        <dbReference type="ARBA" id="ARBA00006484"/>
    </source>
</evidence>
<dbReference type="Gene3D" id="3.40.50.720">
    <property type="entry name" value="NAD(P)-binding Rossmann-like Domain"/>
    <property type="match status" value="1"/>
</dbReference>
<evidence type="ECO:0000313" key="4">
    <source>
        <dbReference type="Proteomes" id="UP001597079"/>
    </source>
</evidence>
<accession>A0ABW4JNN8</accession>
<reference evidence="4" key="1">
    <citation type="journal article" date="2019" name="Int. J. Syst. Evol. Microbiol.">
        <title>The Global Catalogue of Microorganisms (GCM) 10K type strain sequencing project: providing services to taxonomists for standard genome sequencing and annotation.</title>
        <authorList>
            <consortium name="The Broad Institute Genomics Platform"/>
            <consortium name="The Broad Institute Genome Sequencing Center for Infectious Disease"/>
            <person name="Wu L."/>
            <person name="Ma J."/>
        </authorList>
    </citation>
    <scope>NUCLEOTIDE SEQUENCE [LARGE SCALE GENOMIC DNA]</scope>
    <source>
        <strain evidence="4">CGMCC 1.12286</strain>
    </source>
</reference>
<dbReference type="Pfam" id="PF13561">
    <property type="entry name" value="adh_short_C2"/>
    <property type="match status" value="1"/>
</dbReference>
<gene>
    <name evidence="3" type="ORF">ACFSB2_17240</name>
</gene>
<evidence type="ECO:0000256" key="2">
    <source>
        <dbReference type="ARBA" id="ARBA00023002"/>
    </source>
</evidence>
<dbReference type="InterPro" id="IPR036291">
    <property type="entry name" value="NAD(P)-bd_dom_sf"/>
</dbReference>
<dbReference type="SUPFAM" id="SSF51735">
    <property type="entry name" value="NAD(P)-binding Rossmann-fold domains"/>
    <property type="match status" value="1"/>
</dbReference>
<dbReference type="RefSeq" id="WP_377944349.1">
    <property type="nucleotide sequence ID" value="NZ_JBHUCX010000062.1"/>
</dbReference>
<dbReference type="PANTHER" id="PTHR24321:SF15">
    <property type="entry name" value="OXIDOREDUCTASE UCPA"/>
    <property type="match status" value="1"/>
</dbReference>
<comment type="caution">
    <text evidence="3">The sequence shown here is derived from an EMBL/GenBank/DDBJ whole genome shotgun (WGS) entry which is preliminary data.</text>
</comment>